<dbReference type="PANTHER" id="PTHR34580">
    <property type="match status" value="1"/>
</dbReference>
<feature type="domain" description="WYL" evidence="1">
    <location>
        <begin position="126"/>
        <end position="188"/>
    </location>
</feature>
<name>A0AA86IU99_9ENTR</name>
<dbReference type="AlphaFoldDB" id="A0AA86IU99"/>
<dbReference type="Proteomes" id="UP000682928">
    <property type="component" value="Chromosome"/>
</dbReference>
<dbReference type="EMBL" id="AP024590">
    <property type="protein sequence ID" value="BCU56808.1"/>
    <property type="molecule type" value="Genomic_DNA"/>
</dbReference>
<evidence type="ECO:0000259" key="2">
    <source>
        <dbReference type="Pfam" id="PF25583"/>
    </source>
</evidence>
<dbReference type="InterPro" id="IPR057727">
    <property type="entry name" value="WCX_dom"/>
</dbReference>
<dbReference type="InterPro" id="IPR026881">
    <property type="entry name" value="WYL_dom"/>
</dbReference>
<dbReference type="PROSITE" id="PS52050">
    <property type="entry name" value="WYL"/>
    <property type="match status" value="1"/>
</dbReference>
<evidence type="ECO:0000313" key="4">
    <source>
        <dbReference type="Proteomes" id="UP000682928"/>
    </source>
</evidence>
<gene>
    <name evidence="3" type="ORF">ENKO_34020</name>
</gene>
<accession>A0AA86IU99</accession>
<dbReference type="Pfam" id="PF13280">
    <property type="entry name" value="WYL"/>
    <property type="match status" value="1"/>
</dbReference>
<dbReference type="InterPro" id="IPR051534">
    <property type="entry name" value="CBASS_pafABC_assoc_protein"/>
</dbReference>
<dbReference type="PANTHER" id="PTHR34580:SF1">
    <property type="entry name" value="PROTEIN PAFC"/>
    <property type="match status" value="1"/>
</dbReference>
<evidence type="ECO:0000313" key="3">
    <source>
        <dbReference type="EMBL" id="BCU56808.1"/>
    </source>
</evidence>
<dbReference type="Pfam" id="PF25583">
    <property type="entry name" value="WCX"/>
    <property type="match status" value="1"/>
</dbReference>
<organism evidence="3 4">
    <name type="scientific">Enterobacter kobei</name>
    <dbReference type="NCBI Taxonomy" id="208224"/>
    <lineage>
        <taxon>Bacteria</taxon>
        <taxon>Pseudomonadati</taxon>
        <taxon>Pseudomonadota</taxon>
        <taxon>Gammaproteobacteria</taxon>
        <taxon>Enterobacterales</taxon>
        <taxon>Enterobacteriaceae</taxon>
        <taxon>Enterobacter</taxon>
        <taxon>Enterobacter cloacae complex</taxon>
    </lineage>
</organism>
<evidence type="ECO:0000259" key="1">
    <source>
        <dbReference type="Pfam" id="PF13280"/>
    </source>
</evidence>
<reference evidence="3" key="1">
    <citation type="submission" date="2021-04" db="EMBL/GenBank/DDBJ databases">
        <title>Difference and commonality of drug resistance evolution in various bacteria. and drug sensitivity profiles.</title>
        <authorList>
            <person name="Maeda T."/>
            <person name="Shibai A."/>
            <person name="Kawada K."/>
            <person name="Kotani H."/>
            <person name="Tarusawa Y."/>
            <person name="Tanabe K."/>
            <person name="Furusawa C."/>
        </authorList>
    </citation>
    <scope>NUCLEOTIDE SEQUENCE</scope>
    <source>
        <strain evidence="3">JCM 8580</strain>
    </source>
</reference>
<feature type="domain" description="WCX" evidence="2">
    <location>
        <begin position="218"/>
        <end position="294"/>
    </location>
</feature>
<protein>
    <submittedName>
        <fullName evidence="3">Transcriptional regulator</fullName>
    </submittedName>
</protein>
<proteinExistence type="predicted"/>
<sequence length="297" mass="33940">MEKKHQLLATRLGEILGRFNNGETLYVKQLAEEYGVHPRTIKRDIIERLSFLDAEPAGRGGYKISPGLLGRFNADSIDLFARLAGVSELFPGFNKRMLSSMHSASASQTIVVQGHRYISSELQADHFTRLQRAIDEHCCVNFRYLRRNEERHYAVEPYQLTNLNGVWYLAARHENRLKNFTLTKITALNCTFETFEPDAQLLAKMRQEPSVWGVEGKFSVRLSVAPEVAEYFQRRDLLNEQVIEQQTADGGLIVTTQVAHKKEILPVVQYWIPHLKILAPASLQSEMEAEIKSWLAV</sequence>
<dbReference type="RefSeq" id="WP_088220301.1">
    <property type="nucleotide sequence ID" value="NZ_AP024590.1"/>
</dbReference>